<reference evidence="2" key="2">
    <citation type="submission" date="2023-02" db="EMBL/GenBank/DDBJ databases">
        <authorList>
            <person name="Swenson N.G."/>
            <person name="Wegrzyn J.L."/>
            <person name="Mcevoy S.L."/>
        </authorList>
    </citation>
    <scope>NUCLEOTIDE SEQUENCE</scope>
    <source>
        <strain evidence="2">91603</strain>
        <tissue evidence="2">Leaf</tissue>
    </source>
</reference>
<organism evidence="2 3">
    <name type="scientific">Acer negundo</name>
    <name type="common">Box elder</name>
    <dbReference type="NCBI Taxonomy" id="4023"/>
    <lineage>
        <taxon>Eukaryota</taxon>
        <taxon>Viridiplantae</taxon>
        <taxon>Streptophyta</taxon>
        <taxon>Embryophyta</taxon>
        <taxon>Tracheophyta</taxon>
        <taxon>Spermatophyta</taxon>
        <taxon>Magnoliopsida</taxon>
        <taxon>eudicotyledons</taxon>
        <taxon>Gunneridae</taxon>
        <taxon>Pentapetalae</taxon>
        <taxon>rosids</taxon>
        <taxon>malvids</taxon>
        <taxon>Sapindales</taxon>
        <taxon>Sapindaceae</taxon>
        <taxon>Hippocastanoideae</taxon>
        <taxon>Acereae</taxon>
        <taxon>Acer</taxon>
    </lineage>
</organism>
<dbReference type="EMBL" id="JAJSOW010000100">
    <property type="protein sequence ID" value="KAI9184818.1"/>
    <property type="molecule type" value="Genomic_DNA"/>
</dbReference>
<proteinExistence type="predicted"/>
<keyword evidence="1" id="KW-0732">Signal</keyword>
<comment type="caution">
    <text evidence="2">The sequence shown here is derived from an EMBL/GenBank/DDBJ whole genome shotgun (WGS) entry which is preliminary data.</text>
</comment>
<dbReference type="Proteomes" id="UP001064489">
    <property type="component" value="Chromosome 3"/>
</dbReference>
<evidence type="ECO:0000313" key="3">
    <source>
        <dbReference type="Proteomes" id="UP001064489"/>
    </source>
</evidence>
<keyword evidence="3" id="KW-1185">Reference proteome</keyword>
<feature type="chain" id="PRO_5042072407" evidence="1">
    <location>
        <begin position="23"/>
        <end position="185"/>
    </location>
</feature>
<dbReference type="AlphaFoldDB" id="A0AAD5NW23"/>
<evidence type="ECO:0000313" key="2">
    <source>
        <dbReference type="EMBL" id="KAI9184818.1"/>
    </source>
</evidence>
<gene>
    <name evidence="2" type="ORF">LWI28_001367</name>
</gene>
<reference evidence="2" key="1">
    <citation type="journal article" date="2022" name="Plant J.">
        <title>Strategies of tolerance reflected in two North American maple genomes.</title>
        <authorList>
            <person name="McEvoy S.L."/>
            <person name="Sezen U.U."/>
            <person name="Trouern-Trend A."/>
            <person name="McMahon S.M."/>
            <person name="Schaberg P.G."/>
            <person name="Yang J."/>
            <person name="Wegrzyn J.L."/>
            <person name="Swenson N.G."/>
        </authorList>
    </citation>
    <scope>NUCLEOTIDE SEQUENCE</scope>
    <source>
        <strain evidence="2">91603</strain>
    </source>
</reference>
<accession>A0AAD5NW23</accession>
<sequence>MVSTGQISFFSSLLLLASVSEGSFLADSAVPSGRSKEFSLSSSTKRRARKTCLLPKILSLKSKIQNGGVKNSKVVKEKKGNKEKKVSKGSFIVDSAIPFGGSKEISLSSPKKRRGRKTCLLPKILSLKSKIQNIGVKKSKVVKEKNGNKEKKGKVSWALDDKIVKVLETGVTLRFNFNGKEVDYS</sequence>
<protein>
    <submittedName>
        <fullName evidence="2">Uncharacterized protein</fullName>
    </submittedName>
</protein>
<name>A0AAD5NW23_ACENE</name>
<feature type="signal peptide" evidence="1">
    <location>
        <begin position="1"/>
        <end position="22"/>
    </location>
</feature>
<evidence type="ECO:0000256" key="1">
    <source>
        <dbReference type="SAM" id="SignalP"/>
    </source>
</evidence>